<evidence type="ECO:0000256" key="1">
    <source>
        <dbReference type="SAM" id="Phobius"/>
    </source>
</evidence>
<name>A0ABT0NJ72_9FIRM</name>
<dbReference type="Gene3D" id="2.60.40.740">
    <property type="match status" value="1"/>
</dbReference>
<evidence type="ECO:0000259" key="4">
    <source>
        <dbReference type="Pfam" id="PF17802"/>
    </source>
</evidence>
<evidence type="ECO:0000313" key="6">
    <source>
        <dbReference type="Proteomes" id="UP001056693"/>
    </source>
</evidence>
<dbReference type="InterPro" id="IPR041033">
    <property type="entry name" value="SpaA_PFL_dom_1"/>
</dbReference>
<keyword evidence="2" id="KW-0732">Signal</keyword>
<evidence type="ECO:0000313" key="5">
    <source>
        <dbReference type="EMBL" id="MCL3787698.1"/>
    </source>
</evidence>
<keyword evidence="1" id="KW-0812">Transmembrane</keyword>
<feature type="domain" description="SpaA-like prealbumin fold" evidence="4">
    <location>
        <begin position="343"/>
        <end position="429"/>
    </location>
</feature>
<reference evidence="5 6" key="1">
    <citation type="submission" date="2019-03" db="EMBL/GenBank/DDBJ databases">
        <authorList>
            <person name="Molinero N."/>
            <person name="Sanchez B."/>
            <person name="Walker A."/>
            <person name="Duncan S."/>
            <person name="Delgado S."/>
            <person name="Margolles A."/>
        </authorList>
    </citation>
    <scope>NUCLEOTIDE SEQUENCE [LARGE SCALE GENOMIC DNA]</scope>
    <source>
        <strain evidence="5 6">IPLA60002</strain>
    </source>
</reference>
<evidence type="ECO:0000256" key="2">
    <source>
        <dbReference type="SAM" id="SignalP"/>
    </source>
</evidence>
<dbReference type="InterPro" id="IPR048052">
    <property type="entry name" value="FM1-like"/>
</dbReference>
<dbReference type="NCBIfam" id="TIGR01167">
    <property type="entry name" value="LPXTG_anchor"/>
    <property type="match status" value="1"/>
</dbReference>
<protein>
    <submittedName>
        <fullName evidence="5">LPXTG cell wall anchor domain-containing protein</fullName>
    </submittedName>
</protein>
<accession>A0ABT0NJ72</accession>
<feature type="signal peptide" evidence="2">
    <location>
        <begin position="1"/>
        <end position="26"/>
    </location>
</feature>
<feature type="chain" id="PRO_5047096486" evidence="2">
    <location>
        <begin position="27"/>
        <end position="498"/>
    </location>
</feature>
<feature type="transmembrane region" description="Helical" evidence="1">
    <location>
        <begin position="470"/>
        <end position="488"/>
    </location>
</feature>
<dbReference type="InterPro" id="IPR032334">
    <property type="entry name" value="GramPos_pilinBB"/>
</dbReference>
<dbReference type="Pfam" id="PF16569">
    <property type="entry name" value="GramPos_pilinBB"/>
    <property type="match status" value="1"/>
</dbReference>
<dbReference type="Gene3D" id="2.60.40.10">
    <property type="entry name" value="Immunoglobulins"/>
    <property type="match status" value="2"/>
</dbReference>
<keyword evidence="1" id="KW-1133">Transmembrane helix</keyword>
<dbReference type="RefSeq" id="WP_249376709.1">
    <property type="nucleotide sequence ID" value="NZ_SNUZ01000009.1"/>
</dbReference>
<keyword evidence="1" id="KW-0472">Membrane</keyword>
<dbReference type="EMBL" id="SNUZ01000009">
    <property type="protein sequence ID" value="MCL3787698.1"/>
    <property type="molecule type" value="Genomic_DNA"/>
</dbReference>
<feature type="domain" description="Gram-positive pilin backbone subunit 2 Cna-B-like" evidence="3">
    <location>
        <begin position="200"/>
        <end position="325"/>
    </location>
</feature>
<keyword evidence="6" id="KW-1185">Reference proteome</keyword>
<dbReference type="Pfam" id="PF17802">
    <property type="entry name" value="SpaA"/>
    <property type="match status" value="1"/>
</dbReference>
<organism evidence="5 6">
    <name type="scientific">Ruminococcus bromii</name>
    <dbReference type="NCBI Taxonomy" id="40518"/>
    <lineage>
        <taxon>Bacteria</taxon>
        <taxon>Bacillati</taxon>
        <taxon>Bacillota</taxon>
        <taxon>Clostridia</taxon>
        <taxon>Eubacteriales</taxon>
        <taxon>Oscillospiraceae</taxon>
        <taxon>Ruminococcus</taxon>
    </lineage>
</organism>
<comment type="caution">
    <text evidence="5">The sequence shown here is derived from an EMBL/GenBank/DDBJ whole genome shotgun (WGS) entry which is preliminary data.</text>
</comment>
<dbReference type="InterPro" id="IPR013783">
    <property type="entry name" value="Ig-like_fold"/>
</dbReference>
<dbReference type="NCBIfam" id="NF033902">
    <property type="entry name" value="iso_D2_wall_anc"/>
    <property type="match status" value="1"/>
</dbReference>
<gene>
    <name evidence="5" type="ORF">E2N93_06715</name>
</gene>
<evidence type="ECO:0000259" key="3">
    <source>
        <dbReference type="Pfam" id="PF16569"/>
    </source>
</evidence>
<dbReference type="Proteomes" id="UP001056693">
    <property type="component" value="Unassembled WGS sequence"/>
</dbReference>
<sequence>MKNARKLFAAFIAVLTLLVCVLPASAATNENKLIDTSKKVSLTLNCNKAGYTFSVYKVATLGSNASATKYTSTNAAYGIDEALNKGDNAALLTKLDAVSLSALTPNAVDTFVSSAATTSKKLTGLAQGVYYVRVTKYPAGTTQVRNSVIALPYYNEATASWNYGGSINLATKVKDETPSITKKIENSTKQNVNYSDVSLGDTVTYSITSGVAGSASVQLTKYVVNDTMSKGLTLDTNSFSVKTVNANGDTLATLTKGTDYDVNVISKEEGKETLFNVALSKSYLKNASFYSAANVVVTFNATLNKYAVIGTQGNPNTTNLQYGNSSNTLKIEGNTVYVYTYAITSTKTDEAGNPLVGAEFTGYTTESDAKANTNSIAVGVSDSEGKVVYKNAKGEVMRFASGTYYFVETKAPQGYNLNGQIIKVEVNAEYGSVLNNGTYVTNAPQNGTVTFAVEDYKVILPNTGGTGRTIVYVAGSVLLLAAISVFAVRTIKKRKAAK</sequence>
<proteinExistence type="predicted"/>